<accession>A0A2V0NP50</accession>
<evidence type="ECO:0000313" key="4">
    <source>
        <dbReference type="Proteomes" id="UP000247498"/>
    </source>
</evidence>
<feature type="region of interest" description="Disordered" evidence="1">
    <location>
        <begin position="605"/>
        <end position="633"/>
    </location>
</feature>
<feature type="compositionally biased region" description="Gly residues" evidence="1">
    <location>
        <begin position="621"/>
        <end position="630"/>
    </location>
</feature>
<evidence type="ECO:0000256" key="1">
    <source>
        <dbReference type="SAM" id="MobiDB-lite"/>
    </source>
</evidence>
<dbReference type="Proteomes" id="UP000247498">
    <property type="component" value="Unassembled WGS sequence"/>
</dbReference>
<organism evidence="3 4">
    <name type="scientific">Raphidocelis subcapitata</name>
    <dbReference type="NCBI Taxonomy" id="307507"/>
    <lineage>
        <taxon>Eukaryota</taxon>
        <taxon>Viridiplantae</taxon>
        <taxon>Chlorophyta</taxon>
        <taxon>core chlorophytes</taxon>
        <taxon>Chlorophyceae</taxon>
        <taxon>CS clade</taxon>
        <taxon>Sphaeropleales</taxon>
        <taxon>Selenastraceae</taxon>
        <taxon>Raphidocelis</taxon>
    </lineage>
</organism>
<name>A0A2V0NP50_9CHLO</name>
<feature type="domain" description="Nucleotide-diphospho-sugar transferase" evidence="2">
    <location>
        <begin position="51"/>
        <end position="299"/>
    </location>
</feature>
<gene>
    <name evidence="3" type="ORF">Rsub_01766</name>
</gene>
<dbReference type="OrthoDB" id="540503at2759"/>
<evidence type="ECO:0000259" key="2">
    <source>
        <dbReference type="Pfam" id="PF03407"/>
    </source>
</evidence>
<dbReference type="EMBL" id="BDRX01000008">
    <property type="protein sequence ID" value="GBF89049.1"/>
    <property type="molecule type" value="Genomic_DNA"/>
</dbReference>
<dbReference type="InterPro" id="IPR053250">
    <property type="entry name" value="Glycosyltransferase_77"/>
</dbReference>
<protein>
    <recommendedName>
        <fullName evidence="2">Nucleotide-diphospho-sugar transferase domain-containing protein</fullName>
    </recommendedName>
</protein>
<feature type="region of interest" description="Disordered" evidence="1">
    <location>
        <begin position="477"/>
        <end position="501"/>
    </location>
</feature>
<evidence type="ECO:0000313" key="3">
    <source>
        <dbReference type="EMBL" id="GBF89049.1"/>
    </source>
</evidence>
<dbReference type="InterPro" id="IPR005069">
    <property type="entry name" value="Nucl-diP-sugar_transferase"/>
</dbReference>
<dbReference type="AlphaFoldDB" id="A0A2V0NP50"/>
<sequence length="660" mass="69033">MPRPNAACDLLTPGLLAHASRNGTVMLLVVDWESAEPLLPHWLGNARAAGVDYFLVAAADARTALALGRAGLGDRCYLLPSDAQRQAPPGGGRIGYYWGSEEWVAATWRKVAALEALMAAHPVDVLLSDVDVVWLADPLPFMRAHPAASILVSLDTPGSWTPPGDGGLEHDFQWGRVCNTGALFARHQPGVLGFLRAWRAAVNATRSDQDVFNALLREGARREAEAARVSEAETLRFAAEDANRTLACALNCTIRIGHLPAARFLNSYTFSMARLHEAKGVAPIACHLVWGYGGQAAKLAKVRDEGWGYDGPEYLDPPALLSFDLAVPPEPPGFSSWADPGEPGGNATAAKLGVLAMADAHASSLDAQLSQLWHAAGAAVALNRTLLLPQLRCLCARGWHATDRCRLAGDNATSLPVNCSLDQVFVVEALVEPLEAVDGARLSVREVGFGRNWGRLPAALLASRALVTMAGAEAGCSNGTVDGGNSSTSGSSGGGGAGDSSMQGAACTSAVPLSGEQQAEAAAAGVGADYGLPPPPLRIALPRGGLTSDQLRAALAPHASVRWLHLASDPRDVFGGFSRPEAAAAFQRLMDRAAAAWCCRDPKREGGDRADGHFLRPRRWPGGGGGGRGNGSAAALCRARRGGVEVDYFCTPGDAPPAEP</sequence>
<dbReference type="Pfam" id="PF03407">
    <property type="entry name" value="Nucleotid_trans"/>
    <property type="match status" value="1"/>
</dbReference>
<dbReference type="GO" id="GO:0052325">
    <property type="term" value="P:cell wall pectin biosynthetic process"/>
    <property type="evidence" value="ECO:0007669"/>
    <property type="project" value="TreeGrafter"/>
</dbReference>
<dbReference type="GO" id="GO:0052636">
    <property type="term" value="F:arabinosyltransferase activity"/>
    <property type="evidence" value="ECO:0007669"/>
    <property type="project" value="TreeGrafter"/>
</dbReference>
<dbReference type="GO" id="GO:0005794">
    <property type="term" value="C:Golgi apparatus"/>
    <property type="evidence" value="ECO:0007669"/>
    <property type="project" value="TreeGrafter"/>
</dbReference>
<comment type="caution">
    <text evidence="3">The sequence shown here is derived from an EMBL/GenBank/DDBJ whole genome shotgun (WGS) entry which is preliminary data.</text>
</comment>
<dbReference type="PANTHER" id="PTHR46936">
    <property type="entry name" value="ARABINOSYLTRANSFERASE XEG113"/>
    <property type="match status" value="1"/>
</dbReference>
<feature type="compositionally biased region" description="Basic and acidic residues" evidence="1">
    <location>
        <begin position="605"/>
        <end position="614"/>
    </location>
</feature>
<reference evidence="3 4" key="1">
    <citation type="journal article" date="2018" name="Sci. Rep.">
        <title>Raphidocelis subcapitata (=Pseudokirchneriella subcapitata) provides an insight into genome evolution and environmental adaptations in the Sphaeropleales.</title>
        <authorList>
            <person name="Suzuki S."/>
            <person name="Yamaguchi H."/>
            <person name="Nakajima N."/>
            <person name="Kawachi M."/>
        </authorList>
    </citation>
    <scope>NUCLEOTIDE SEQUENCE [LARGE SCALE GENOMIC DNA]</scope>
    <source>
        <strain evidence="3 4">NIES-35</strain>
    </source>
</reference>
<feature type="compositionally biased region" description="Low complexity" evidence="1">
    <location>
        <begin position="477"/>
        <end position="490"/>
    </location>
</feature>
<dbReference type="PANTHER" id="PTHR46936:SF1">
    <property type="entry name" value="ARABINOSYLTRANSFERASE XEG113"/>
    <property type="match status" value="1"/>
</dbReference>
<keyword evidence="4" id="KW-1185">Reference proteome</keyword>
<dbReference type="InParanoid" id="A0A2V0NP50"/>
<proteinExistence type="predicted"/>